<sequence length="177" mass="21208">RESLCQVFNTTFFNIVKQKYNISTDNKTEIIQQFIEMSTQHKKSIWSAMSQECGVNADKLHDFYHNTWSKQYYADIKQYKAVIRKFVQEQLRFTQCKADIVQIIIQKLRDEYNASLHYQTLYQFINYSIKLQCANSNNTQMKQIVLLKTDQQNQSITIDNYTENIIFDLQTYFDEVF</sequence>
<proteinExistence type="predicted"/>
<evidence type="ECO:0000313" key="1">
    <source>
        <dbReference type="EMBL" id="JAP93350.1"/>
    </source>
</evidence>
<accession>A0A146K960</accession>
<protein>
    <submittedName>
        <fullName evidence="1">Uncharacterized protein</fullName>
    </submittedName>
</protein>
<dbReference type="AlphaFoldDB" id="A0A146K960"/>
<name>A0A146K960_9EUKA</name>
<gene>
    <name evidence="1" type="ORF">TPC1_14407</name>
</gene>
<reference evidence="1" key="1">
    <citation type="submission" date="2015-07" db="EMBL/GenBank/DDBJ databases">
        <title>Adaptation to a free-living lifestyle via gene acquisitions in the diplomonad Trepomonas sp. PC1.</title>
        <authorList>
            <person name="Xu F."/>
            <person name="Jerlstrom-Hultqvist J."/>
            <person name="Kolisko M."/>
            <person name="Simpson A.G.B."/>
            <person name="Roger A.J."/>
            <person name="Svard S.G."/>
            <person name="Andersson J.O."/>
        </authorList>
    </citation>
    <scope>NUCLEOTIDE SEQUENCE</scope>
    <source>
        <strain evidence="1">PC1</strain>
    </source>
</reference>
<organism evidence="1">
    <name type="scientific">Trepomonas sp. PC1</name>
    <dbReference type="NCBI Taxonomy" id="1076344"/>
    <lineage>
        <taxon>Eukaryota</taxon>
        <taxon>Metamonada</taxon>
        <taxon>Diplomonadida</taxon>
        <taxon>Hexamitidae</taxon>
        <taxon>Hexamitinae</taxon>
        <taxon>Trepomonas</taxon>
    </lineage>
</organism>
<dbReference type="EMBL" id="GDID01003256">
    <property type="protein sequence ID" value="JAP93350.1"/>
    <property type="molecule type" value="Transcribed_RNA"/>
</dbReference>
<feature type="non-terminal residue" evidence="1">
    <location>
        <position position="1"/>
    </location>
</feature>